<dbReference type="Proteomes" id="UP001516400">
    <property type="component" value="Unassembled WGS sequence"/>
</dbReference>
<evidence type="ECO:0000313" key="1">
    <source>
        <dbReference type="EMBL" id="KAL3279795.1"/>
    </source>
</evidence>
<keyword evidence="2" id="KW-1185">Reference proteome</keyword>
<proteinExistence type="predicted"/>
<evidence type="ECO:0000313" key="2">
    <source>
        <dbReference type="Proteomes" id="UP001516400"/>
    </source>
</evidence>
<comment type="caution">
    <text evidence="1">The sequence shown here is derived from an EMBL/GenBank/DDBJ whole genome shotgun (WGS) entry which is preliminary data.</text>
</comment>
<name>A0ABD2NMI0_9CUCU</name>
<gene>
    <name evidence="1" type="ORF">HHI36_017303</name>
</gene>
<organism evidence="1 2">
    <name type="scientific">Cryptolaemus montrouzieri</name>
    <dbReference type="NCBI Taxonomy" id="559131"/>
    <lineage>
        <taxon>Eukaryota</taxon>
        <taxon>Metazoa</taxon>
        <taxon>Ecdysozoa</taxon>
        <taxon>Arthropoda</taxon>
        <taxon>Hexapoda</taxon>
        <taxon>Insecta</taxon>
        <taxon>Pterygota</taxon>
        <taxon>Neoptera</taxon>
        <taxon>Endopterygota</taxon>
        <taxon>Coleoptera</taxon>
        <taxon>Polyphaga</taxon>
        <taxon>Cucujiformia</taxon>
        <taxon>Coccinelloidea</taxon>
        <taxon>Coccinellidae</taxon>
        <taxon>Scymninae</taxon>
        <taxon>Scymnini</taxon>
        <taxon>Cryptolaemus</taxon>
    </lineage>
</organism>
<reference evidence="1 2" key="1">
    <citation type="journal article" date="2021" name="BMC Biol.">
        <title>Horizontally acquired antibacterial genes associated with adaptive radiation of ladybird beetles.</title>
        <authorList>
            <person name="Li H.S."/>
            <person name="Tang X.F."/>
            <person name="Huang Y.H."/>
            <person name="Xu Z.Y."/>
            <person name="Chen M.L."/>
            <person name="Du X.Y."/>
            <person name="Qiu B.Y."/>
            <person name="Chen P.T."/>
            <person name="Zhang W."/>
            <person name="Slipinski A."/>
            <person name="Escalona H.E."/>
            <person name="Waterhouse R.M."/>
            <person name="Zwick A."/>
            <person name="Pang H."/>
        </authorList>
    </citation>
    <scope>NUCLEOTIDE SEQUENCE [LARGE SCALE GENOMIC DNA]</scope>
    <source>
        <strain evidence="1">SYSU2018</strain>
    </source>
</reference>
<sequence>MDREEKDTKEKHAEKDRTSAEMLWRFWQEIIIETDNQGWRNEKLPRDWYITLIVEIYRKEDPKEFESNKCSNEHRMNTRIKKKLEEKLAEVQNGFRKDRSME</sequence>
<protein>
    <submittedName>
        <fullName evidence="1">Uncharacterized protein</fullName>
    </submittedName>
</protein>
<accession>A0ABD2NMI0</accession>
<dbReference type="EMBL" id="JABFTP020000124">
    <property type="protein sequence ID" value="KAL3279795.1"/>
    <property type="molecule type" value="Genomic_DNA"/>
</dbReference>
<dbReference type="AlphaFoldDB" id="A0ABD2NMI0"/>